<dbReference type="InterPro" id="IPR001680">
    <property type="entry name" value="WD40_rpt"/>
</dbReference>
<dbReference type="InterPro" id="IPR050630">
    <property type="entry name" value="WD_repeat_EMAP"/>
</dbReference>
<dbReference type="GeneTree" id="ENSGT00390000013370"/>
<dbReference type="Gene3D" id="1.10.238.10">
    <property type="entry name" value="EF-hand"/>
    <property type="match status" value="1"/>
</dbReference>
<dbReference type="SUPFAM" id="SSF50978">
    <property type="entry name" value="WD40 repeat-like"/>
    <property type="match status" value="1"/>
</dbReference>
<keyword evidence="3" id="KW-0677">Repeat</keyword>
<evidence type="ECO:0000256" key="3">
    <source>
        <dbReference type="ARBA" id="ARBA00022737"/>
    </source>
</evidence>
<evidence type="ECO:0000313" key="7">
    <source>
        <dbReference type="Ensembl" id="ENSHCOP00000015897.1"/>
    </source>
</evidence>
<dbReference type="PANTHER" id="PTHR13720">
    <property type="entry name" value="WD-40 REPEAT PROTEIN"/>
    <property type="match status" value="1"/>
</dbReference>
<dbReference type="InterPro" id="IPR036322">
    <property type="entry name" value="WD40_repeat_dom_sf"/>
</dbReference>
<dbReference type="GO" id="GO:0002574">
    <property type="term" value="P:thrombocyte differentiation"/>
    <property type="evidence" value="ECO:0007669"/>
    <property type="project" value="Ensembl"/>
</dbReference>
<dbReference type="SMART" id="SM00320">
    <property type="entry name" value="WD40"/>
    <property type="match status" value="7"/>
</dbReference>
<comment type="subcellular location">
    <subcellularLocation>
        <location evidence="1">Cell projection</location>
        <location evidence="1">Cilium</location>
    </subcellularLocation>
</comment>
<dbReference type="STRING" id="109280.ENSHCOP00000015897"/>
<protein>
    <recommendedName>
        <fullName evidence="5">Cilia- and flagella-associated protein 251</fullName>
    </recommendedName>
</protein>
<reference evidence="7" key="1">
    <citation type="submission" date="2025-08" db="UniProtKB">
        <authorList>
            <consortium name="Ensembl"/>
        </authorList>
    </citation>
    <scope>IDENTIFICATION</scope>
</reference>
<evidence type="ECO:0000256" key="2">
    <source>
        <dbReference type="ARBA" id="ARBA00022574"/>
    </source>
</evidence>
<dbReference type="InterPro" id="IPR011047">
    <property type="entry name" value="Quinoprotein_ADH-like_sf"/>
</dbReference>
<dbReference type="SUPFAM" id="SSF50998">
    <property type="entry name" value="Quinoprotein alcohol dehydrogenase-like"/>
    <property type="match status" value="1"/>
</dbReference>
<accession>A0A3Q2YR21</accession>
<reference evidence="7" key="2">
    <citation type="submission" date="2025-09" db="UniProtKB">
        <authorList>
            <consortium name="Ensembl"/>
        </authorList>
    </citation>
    <scope>IDENTIFICATION</scope>
</reference>
<sequence length="953" mass="106987">MKTPCADATKIVQQMKYSLHFIFASKQKSDVTIGEFHTKVKQQQKGLVVLVEEDDCFVSDKNTPVSLDWVSGVNSSLPVYILQDHSQLVFLYAGAHVGIIYNHTSNSQHLLQGHCSPISCMCVSEDRRWIGTADQNKKSTVILWDSYSGIPVHTLFDCHPNGGVIAIAFSGDAKQLVTLGNERAQCVCIWDWTNDCHEPLWLTELRPEYGYQNYVIYNPNNSTQLLSSSESQVLFYSTVSSGTFDLYCETHKLAGGPLSPSVFHWREFRILTPSRAGVIMVWDLTQDLDSNQRLSRDHVKIISLQEHPITVLTVVDNCIVTGDTRGHVNFYDENMLLLTWFTQLNLDPIVSISFSKEFEREYLEDGTLDTKPVLGRNFVVSSSTSAVVHVNMERSTWRVLLQENCDPLHAVACHPKQPAVAMGNCSGSLKIWDYREKHHLRCNLKSGLKDGFELNADTFSSRAGRYLAVGFASGAVHFLDANTLQSDPKECFDYPPDSISHMSFSHDSRYLATAVSCLAVTLFRMQQPQWIYLGRYRSHYKPITDLLFGVHQDSSKPRLFTLGVDRLLVSLQFSKRLEQSAVPKCMTWYPPLSSEEFLVVASDQYKMKLFNSMSKTCRKTLLGPTYGSPVKKIGILPTSENNESGSHYMAYVTEDKVGLQILPLDGNPYKSQAVVCHPTGVSAFAYSHDGLFVFTAGGPDCTVLSWQISYSALEGAAALGGKELEPYYTLLEGGRNGEFYREIEDFFYYCQIHNQGLESMETRQLSPKIPLTELPSLMRALAYFPTEEEVEDMLNEVKLGQYTETGEYITDINLAELIKLYINHRPAFGISAEELITAFEVLGEPGGPAGKPVLDRDRMLELLQVRGEAMSEDELAECFTGLFGLFEVKEDENPEADFFKTDNVSQEYTLESVIPEKISIEIFTHHILGLPSSSPSLTPKKGHKGSEQQLDDD</sequence>
<name>A0A3Q2YR21_HIPCM</name>
<keyword evidence="8" id="KW-1185">Reference proteome</keyword>
<dbReference type="Pfam" id="PF00400">
    <property type="entry name" value="WD40"/>
    <property type="match status" value="2"/>
</dbReference>
<evidence type="ECO:0000256" key="5">
    <source>
        <dbReference type="ARBA" id="ARBA00040994"/>
    </source>
</evidence>
<dbReference type="AlphaFoldDB" id="A0A3Q2YR21"/>
<keyword evidence="4" id="KW-0966">Cell projection</keyword>
<dbReference type="SUPFAM" id="SSF47473">
    <property type="entry name" value="EF-hand"/>
    <property type="match status" value="1"/>
</dbReference>
<dbReference type="InterPro" id="IPR015943">
    <property type="entry name" value="WD40/YVTN_repeat-like_dom_sf"/>
</dbReference>
<keyword evidence="2" id="KW-0853">WD repeat</keyword>
<proteinExistence type="predicted"/>
<dbReference type="GO" id="GO:0030223">
    <property type="term" value="P:neutrophil differentiation"/>
    <property type="evidence" value="ECO:0007669"/>
    <property type="project" value="Ensembl"/>
</dbReference>
<dbReference type="GO" id="GO:0036126">
    <property type="term" value="C:sperm flagellum"/>
    <property type="evidence" value="ECO:0007669"/>
    <property type="project" value="TreeGrafter"/>
</dbReference>
<dbReference type="Gene3D" id="2.130.10.10">
    <property type="entry name" value="YVTN repeat-like/Quinoprotein amine dehydrogenase"/>
    <property type="match status" value="2"/>
</dbReference>
<feature type="region of interest" description="Disordered" evidence="6">
    <location>
        <begin position="932"/>
        <end position="953"/>
    </location>
</feature>
<dbReference type="OMA" id="YYAQIRA"/>
<evidence type="ECO:0000313" key="8">
    <source>
        <dbReference type="Proteomes" id="UP000264820"/>
    </source>
</evidence>
<organism evidence="7 8">
    <name type="scientific">Hippocampus comes</name>
    <name type="common">Tiger tail seahorse</name>
    <dbReference type="NCBI Taxonomy" id="109280"/>
    <lineage>
        <taxon>Eukaryota</taxon>
        <taxon>Metazoa</taxon>
        <taxon>Chordata</taxon>
        <taxon>Craniata</taxon>
        <taxon>Vertebrata</taxon>
        <taxon>Euteleostomi</taxon>
        <taxon>Actinopterygii</taxon>
        <taxon>Neopterygii</taxon>
        <taxon>Teleostei</taxon>
        <taxon>Neoteleostei</taxon>
        <taxon>Acanthomorphata</taxon>
        <taxon>Syngnathiaria</taxon>
        <taxon>Syngnathiformes</taxon>
        <taxon>Syngnathoidei</taxon>
        <taxon>Syngnathidae</taxon>
        <taxon>Hippocampus</taxon>
    </lineage>
</organism>
<dbReference type="PANTHER" id="PTHR13720:SF13">
    <property type="entry name" value="CILIA- AND FLAGELLA-ASSOCIATED PROTEIN 251"/>
    <property type="match status" value="1"/>
</dbReference>
<dbReference type="Ensembl" id="ENSHCOT00000024108.1">
    <property type="protein sequence ID" value="ENSHCOP00000015897.1"/>
    <property type="gene ID" value="ENSHCOG00000019656.1"/>
</dbReference>
<evidence type="ECO:0000256" key="4">
    <source>
        <dbReference type="ARBA" id="ARBA00023273"/>
    </source>
</evidence>
<dbReference type="InterPro" id="IPR011992">
    <property type="entry name" value="EF-hand-dom_pair"/>
</dbReference>
<dbReference type="Proteomes" id="UP000264820">
    <property type="component" value="Unplaced"/>
</dbReference>
<evidence type="ECO:0000256" key="1">
    <source>
        <dbReference type="ARBA" id="ARBA00004138"/>
    </source>
</evidence>
<evidence type="ECO:0000256" key="6">
    <source>
        <dbReference type="SAM" id="MobiDB-lite"/>
    </source>
</evidence>